<dbReference type="InterPro" id="IPR043504">
    <property type="entry name" value="Peptidase_S1_PA_chymotrypsin"/>
</dbReference>
<feature type="compositionally biased region" description="Basic and acidic residues" evidence="13">
    <location>
        <begin position="1550"/>
        <end position="1564"/>
    </location>
</feature>
<dbReference type="InterPro" id="IPR036772">
    <property type="entry name" value="SRCR-like_dom_sf"/>
</dbReference>
<feature type="disulfide bond" evidence="12">
    <location>
        <begin position="2137"/>
        <end position="2155"/>
    </location>
</feature>
<dbReference type="InterPro" id="IPR023415">
    <property type="entry name" value="LDLR_class-A_CS"/>
</dbReference>
<feature type="compositionally biased region" description="Basic and acidic residues" evidence="13">
    <location>
        <begin position="1615"/>
        <end position="1624"/>
    </location>
</feature>
<keyword evidence="3 14" id="KW-0812">Transmembrane</keyword>
<evidence type="ECO:0000256" key="6">
    <source>
        <dbReference type="ARBA" id="ARBA00022825"/>
    </source>
</evidence>
<feature type="compositionally biased region" description="Basic and acidic residues" evidence="13">
    <location>
        <begin position="488"/>
        <end position="500"/>
    </location>
</feature>
<feature type="disulfide bond" evidence="12">
    <location>
        <begin position="2062"/>
        <end position="2080"/>
    </location>
</feature>
<dbReference type="OrthoDB" id="9990982at2759"/>
<proteinExistence type="predicted"/>
<feature type="compositionally biased region" description="Polar residues" evidence="13">
    <location>
        <begin position="927"/>
        <end position="957"/>
    </location>
</feature>
<organism evidence="16 17">
    <name type="scientific">Ooceraea biroi</name>
    <name type="common">Clonal raider ant</name>
    <name type="synonym">Cerapachys biroi</name>
    <dbReference type="NCBI Taxonomy" id="2015173"/>
    <lineage>
        <taxon>Eukaryota</taxon>
        <taxon>Metazoa</taxon>
        <taxon>Ecdysozoa</taxon>
        <taxon>Arthropoda</taxon>
        <taxon>Hexapoda</taxon>
        <taxon>Insecta</taxon>
        <taxon>Pterygota</taxon>
        <taxon>Neoptera</taxon>
        <taxon>Endopterygota</taxon>
        <taxon>Hymenoptera</taxon>
        <taxon>Apocrita</taxon>
        <taxon>Aculeata</taxon>
        <taxon>Formicoidea</taxon>
        <taxon>Formicidae</taxon>
        <taxon>Dorylinae</taxon>
        <taxon>Ooceraea</taxon>
    </lineage>
</organism>
<keyword evidence="4" id="KW-0677">Repeat</keyword>
<keyword evidence="10" id="KW-0675">Receptor</keyword>
<feature type="transmembrane region" description="Helical" evidence="14">
    <location>
        <begin position="193"/>
        <end position="216"/>
    </location>
</feature>
<dbReference type="Gene3D" id="4.10.400.10">
    <property type="entry name" value="Low-density Lipoprotein Receptor"/>
    <property type="match status" value="5"/>
</dbReference>
<reference evidence="16 17" key="1">
    <citation type="journal article" date="2018" name="Genome Res.">
        <title>The genomic architecture and molecular evolution of ant odorant receptors.</title>
        <authorList>
            <person name="McKenzie S.K."/>
            <person name="Kronauer D.J.C."/>
        </authorList>
    </citation>
    <scope>NUCLEOTIDE SEQUENCE [LARGE SCALE GENOMIC DNA]</scope>
    <source>
        <strain evidence="16">Clonal line C1</strain>
    </source>
</reference>
<keyword evidence="9 12" id="KW-1015">Disulfide bond</keyword>
<dbReference type="Gene3D" id="2.40.10.10">
    <property type="entry name" value="Trypsin-like serine proteases"/>
    <property type="match status" value="1"/>
</dbReference>
<feature type="compositionally biased region" description="Basic and acidic residues" evidence="13">
    <location>
        <begin position="463"/>
        <end position="475"/>
    </location>
</feature>
<feature type="disulfide bond" evidence="12">
    <location>
        <begin position="2113"/>
        <end position="2128"/>
    </location>
</feature>
<evidence type="ECO:0000256" key="13">
    <source>
        <dbReference type="SAM" id="MobiDB-lite"/>
    </source>
</evidence>
<dbReference type="SUPFAM" id="SSF57424">
    <property type="entry name" value="LDL receptor-like module"/>
    <property type="match status" value="5"/>
</dbReference>
<dbReference type="GO" id="GO:0005886">
    <property type="term" value="C:plasma membrane"/>
    <property type="evidence" value="ECO:0007669"/>
    <property type="project" value="TreeGrafter"/>
</dbReference>
<feature type="compositionally biased region" description="Polar residues" evidence="13">
    <location>
        <begin position="1063"/>
        <end position="1072"/>
    </location>
</feature>
<evidence type="ECO:0000256" key="10">
    <source>
        <dbReference type="ARBA" id="ARBA00023170"/>
    </source>
</evidence>
<dbReference type="InterPro" id="IPR036055">
    <property type="entry name" value="LDL_receptor-like_sf"/>
</dbReference>
<dbReference type="InterPro" id="IPR051221">
    <property type="entry name" value="LDLR-related"/>
</dbReference>
<feature type="disulfide bond" evidence="12">
    <location>
        <begin position="2055"/>
        <end position="2067"/>
    </location>
</feature>
<dbReference type="GO" id="GO:0004252">
    <property type="term" value="F:serine-type endopeptidase activity"/>
    <property type="evidence" value="ECO:0007669"/>
    <property type="project" value="InterPro"/>
</dbReference>
<feature type="disulfide bond" evidence="12">
    <location>
        <begin position="2074"/>
        <end position="2089"/>
    </location>
</feature>
<dbReference type="Pfam" id="PF15494">
    <property type="entry name" value="SRCR_2"/>
    <property type="match status" value="1"/>
</dbReference>
<feature type="compositionally biased region" description="Basic and acidic residues" evidence="13">
    <location>
        <begin position="507"/>
        <end position="525"/>
    </location>
</feature>
<feature type="disulfide bond" evidence="12">
    <location>
        <begin position="2023"/>
        <end position="2041"/>
    </location>
</feature>
<feature type="region of interest" description="Disordered" evidence="13">
    <location>
        <begin position="1535"/>
        <end position="1564"/>
    </location>
</feature>
<feature type="compositionally biased region" description="Basic and acidic residues" evidence="13">
    <location>
        <begin position="1087"/>
        <end position="1099"/>
    </location>
</feature>
<feature type="disulfide bond" evidence="12">
    <location>
        <begin position="2149"/>
        <end position="2164"/>
    </location>
</feature>
<dbReference type="InterPro" id="IPR002172">
    <property type="entry name" value="LDrepeatLR_classA_rpt"/>
</dbReference>
<evidence type="ECO:0000259" key="15">
    <source>
        <dbReference type="PROSITE" id="PS50240"/>
    </source>
</evidence>
<evidence type="ECO:0000313" key="16">
    <source>
        <dbReference type="EMBL" id="RLU22110.1"/>
    </source>
</evidence>
<dbReference type="GO" id="GO:0043235">
    <property type="term" value="C:receptor complex"/>
    <property type="evidence" value="ECO:0007669"/>
    <property type="project" value="TreeGrafter"/>
</dbReference>
<comment type="subcellular location">
    <subcellularLocation>
        <location evidence="1">Membrane</location>
        <topology evidence="1">Single-pass membrane protein</topology>
    </subcellularLocation>
</comment>
<dbReference type="Pfam" id="PF00057">
    <property type="entry name" value="Ldl_recept_a"/>
    <property type="match status" value="5"/>
</dbReference>
<feature type="compositionally biased region" description="Low complexity" evidence="13">
    <location>
        <begin position="642"/>
        <end position="656"/>
    </location>
</feature>
<dbReference type="CDD" id="cd00112">
    <property type="entry name" value="LDLa"/>
    <property type="match status" value="5"/>
</dbReference>
<accession>A0A3L8DNT6</accession>
<dbReference type="InterPro" id="IPR009003">
    <property type="entry name" value="Peptidase_S1_PA"/>
</dbReference>
<dbReference type="Gene3D" id="3.10.250.10">
    <property type="entry name" value="SRCR-like domain"/>
    <property type="match status" value="1"/>
</dbReference>
<keyword evidence="8 14" id="KW-0472">Membrane</keyword>
<feature type="compositionally biased region" description="Polar residues" evidence="13">
    <location>
        <begin position="1625"/>
        <end position="1634"/>
    </location>
</feature>
<keyword evidence="2" id="KW-0645">Protease</keyword>
<evidence type="ECO:0000256" key="11">
    <source>
        <dbReference type="ARBA" id="ARBA00023180"/>
    </source>
</evidence>
<feature type="compositionally biased region" description="Basic and acidic residues" evidence="13">
    <location>
        <begin position="1209"/>
        <end position="1223"/>
    </location>
</feature>
<keyword evidence="6" id="KW-0720">Serine protease</keyword>
<dbReference type="SUPFAM" id="SSF50494">
    <property type="entry name" value="Trypsin-like serine proteases"/>
    <property type="match status" value="1"/>
</dbReference>
<dbReference type="PROSITE" id="PS50240">
    <property type="entry name" value="TRYPSIN_DOM"/>
    <property type="match status" value="1"/>
</dbReference>
<dbReference type="Pfam" id="PF00089">
    <property type="entry name" value="Trypsin"/>
    <property type="match status" value="1"/>
</dbReference>
<dbReference type="InterPro" id="IPR001190">
    <property type="entry name" value="SRCR"/>
</dbReference>
<sequence>MSDDVGADNPAFANEGESGAKLENGGQQQVTSDQDRKSSADDAPIENGHQRSFVSQHYVEPVKPASEPCYKTETRIELPADNAEKSLPEPKLNGVHGNGNNNDASFLNNSAASVQVNESGKKEQIEAVNLELVSMRPYTGNNIQTKGQEACEVPADPYEEYFVPVNEHRKYIRGEKLYVTKDKRSRNSYWKKMFWGCALVVIIIVIVAVVVGTGVMQPQVTTESLENVGENNTHQFNDIHTAGFGQGYVKNPPSSPPPFTSSFPPWPTTDETLYQTVPNALDGILRLDNLKWSNDLSDTKSQVYRQVSAEIENHLAKVLQNIDNMPVIRVYDIKKNGDVKFRMSHPPSDTVKQNQKYIEDALHKNGDMVGRYYLIKLQVEELVDQCEHGNLECTGSCEYNYFAGIFACTCSPGKMLDKDGKTCVDDNDLSNVEMDDAMPQTSTEPIHDFVQGRSRDPSVTQFEPRHPNTWERPDFKPGSTETSTSRSIIEHVDSQSEEHTTSTPTTKDIHEYDSHWNHEHSHHSADTTSESELSVKISSTEEPEPAAEPTAEPEPIKPEFAEPESAAEPEPTAEPQPAAVTEPSAEPESTIKPESASTESPVQADPTARPESTTTVSELATEPKLVSEQEPTAEPEPKPAIESETTIESITIESEIVPSVEPITVAEPAATSEEIGNNVKSQTESDHLTTTESYMESNTKISISQSESTAKPFNDNTESSTQTDMDISTSLTDSINENDDAVSSTTTIKSNDNQMDDEILLEVLPISKNDSAVINDNVETKMESTTIQTHTSEDDKITTKETDFTTVNYENLKQDGDENVALINKNNKISNTTMEQSTQSPVLQEDKNTDSIVKTNIHTNVQNESSLISEHDSITEQPSIINANISEESDSSTMTNITPVIPMEDKTDSTTRSPLNRHFHTIEINGVSMNSHNNPKSYETTTLSGITSADVSTPTTSDRQEENTLQPELRSKSDTQDSNERNVIEHMPTTIFPKVPENFAHNVEPLKEPVVKSTDDEHIMLISKSQPPVELHSIIPELIPELSSQTTNETLRVENSMKINLQESANDTVSSTERSDENIVHASNSEHTIRPDEVQEHSTSHPLHPAIFPENSVDHFAIKPDANDERHVEDMSPFLPDVQKEKESAKAKAPRLDKDEQDVPNPFETHIDDVITHRPLLHVNADDTKHKVNETESKDLLNDVNLHSPSDGGKVDTSKKTEENRKTNVVDDNSAKNAIKNDLDISEATNGTESKIPYALHQDGDSAKADAIDVTKDIIDKKNNTSFENNEALKVIPLMVGDKSVDSTSQTTMQSRDNKTIDESAKVTTLTVKKAEEGIGDFVVESRVNSSEKPEENAVEDHYNDITDETLSKGYRHDHIGKDIPIKIIDESRKTIFRNVDPERVPYKDIASPTISFDAIKEKNRPDKEILSDTTKSPVITKMEGLDNQTEIVRLTTQEPVLPMEIQQEMSTTVATDKLEITTVIDDGKREENNTEQPNLAQSEKEAVTTAQITTQSTLETARTTAQVPILPEELQTTETTDALTTSPMPTETEETKQTTIDKTESKASVEEINDEAKENENAVTHSVEADTYDTSSERNMAATTVYESNVSLRSGQKIGHDTDEQNRTEGSTESMRVQTTPMTPITERSITASIGRTSTAQSDVVTEDVRPVTEVIDDTQPMIEFDYRTLFMTTTPKAMLIQPDPDELPEEALTVIPLEKSQESKKKPADKKGFDKYKYKKEKDLTLEDQDEENGLTESPNPTTLFQTELPRTVATRNDEELSDSAVSSDIDPSVPRFVLADTKGNILPISKLKNIARPDSSKPVETKGTTVETKNKAYPSFIPVSEEIIDSAPVTESYANMRNYTYHPMIVPGVFRTTIVNETSNKDPTDRETDSSHIAARTSETIEQPVALPTDQSSDNVHETEVDSVTKKPSTIRVIVETTPLNAGVESVTAAVSSSPEPNTTPNTIVHSKCNAGQFQCVNGTSRNGAYCVPLSAKCDSENDCSDGSDEVNCEAEGCPGNFRCASGQCLKRHLVCNKIMDCDDGSDERDCDHWKCQSDEFKCPNGRCIPELWRCNGRSDCEGHQDEHNCAESCGNDEYLCPTEKWCIPQTWRCNGVAECVDGEDEKLCECDLDQFKCQTGGCIPLFQICDSVGNCPDHSDEWDCLIANITADRTLTNTEMDANADGSTTSESDDRVPLLKIRQYNDDYQLVCSDGWSEEFSDSYCRALGFAGAETTERSAWNKEQYGQEILRLKTNPNHRRPLVTNLEQVGFCVSEKVVRVSCQEFTCGLHYADGPTARLAGGIPASNGQWSSVALLKELKHGAACTASILGPMHALASYSCIHRYKESNEWQLFTSANMVKGYSVKNIMPYPQVKYNQFLYNNDIVLIELEEPLIFSRNVSAACLPRQTIQPRQICVTAGWGFSVNGEMDLQQYLKFLPVPTYDSDKCNATDHYAGFITKHDICAVGFTDVDKGPSYNDEGAPLICVSASEKWEIQGLLSHHSRSRDHPAVYSSLEPVLSWLRKSVPALRT</sequence>
<feature type="disulfide bond" evidence="12">
    <location>
        <begin position="1997"/>
        <end position="2012"/>
    </location>
</feature>
<dbReference type="PANTHER" id="PTHR22722">
    <property type="entry name" value="LOW-DENSITY LIPOPROTEIN RECEPTOR-RELATED PROTEIN 2-RELATED"/>
    <property type="match status" value="1"/>
</dbReference>
<feature type="region of interest" description="Disordered" evidence="13">
    <location>
        <begin position="1742"/>
        <end position="1766"/>
    </location>
</feature>
<feature type="region of interest" description="Disordered" evidence="13">
    <location>
        <begin position="1"/>
        <end position="66"/>
    </location>
</feature>
<evidence type="ECO:0000256" key="5">
    <source>
        <dbReference type="ARBA" id="ARBA00022801"/>
    </source>
</evidence>
<feature type="region of interest" description="Disordered" evidence="13">
    <location>
        <begin position="1613"/>
        <end position="1634"/>
    </location>
</feature>
<feature type="region of interest" description="Disordered" evidence="13">
    <location>
        <begin position="432"/>
        <end position="725"/>
    </location>
</feature>
<protein>
    <recommendedName>
        <fullName evidence="15">Peptidase S1 domain-containing protein</fullName>
    </recommendedName>
</protein>
<dbReference type="InterPro" id="IPR001254">
    <property type="entry name" value="Trypsin_dom"/>
</dbReference>
<dbReference type="SUPFAM" id="SSF56487">
    <property type="entry name" value="SRCR-like"/>
    <property type="match status" value="1"/>
</dbReference>
<evidence type="ECO:0000256" key="7">
    <source>
        <dbReference type="ARBA" id="ARBA00022989"/>
    </source>
</evidence>
<dbReference type="GO" id="GO:0006508">
    <property type="term" value="P:proteolysis"/>
    <property type="evidence" value="ECO:0007669"/>
    <property type="project" value="UniProtKB-KW"/>
</dbReference>
<evidence type="ECO:0000256" key="4">
    <source>
        <dbReference type="ARBA" id="ARBA00022737"/>
    </source>
</evidence>
<dbReference type="SMART" id="SM00020">
    <property type="entry name" value="Tryp_SPc"/>
    <property type="match status" value="1"/>
</dbReference>
<dbReference type="SMART" id="SM00192">
    <property type="entry name" value="LDLa"/>
    <property type="match status" value="5"/>
</dbReference>
<dbReference type="PRINTS" id="PR00261">
    <property type="entry name" value="LDLRECEPTOR"/>
</dbReference>
<feature type="compositionally biased region" description="Polar residues" evidence="13">
    <location>
        <begin position="690"/>
        <end position="725"/>
    </location>
</feature>
<comment type="caution">
    <text evidence="12">Lacks conserved residue(s) required for the propagation of feature annotation.</text>
</comment>
<feature type="region of interest" description="Disordered" evidence="13">
    <location>
        <begin position="1573"/>
        <end position="1592"/>
    </location>
</feature>
<feature type="region of interest" description="Disordered" evidence="13">
    <location>
        <begin position="1192"/>
        <end position="1223"/>
    </location>
</feature>
<gene>
    <name evidence="16" type="ORF">DMN91_006490</name>
</gene>
<feature type="region of interest" description="Disordered" evidence="13">
    <location>
        <begin position="1063"/>
        <end position="1104"/>
    </location>
</feature>
<feature type="region of interest" description="Disordered" evidence="13">
    <location>
        <begin position="1124"/>
        <end position="1161"/>
    </location>
</feature>
<evidence type="ECO:0000256" key="14">
    <source>
        <dbReference type="SAM" id="Phobius"/>
    </source>
</evidence>
<evidence type="ECO:0000256" key="12">
    <source>
        <dbReference type="PROSITE-ProRule" id="PRU00124"/>
    </source>
</evidence>
<evidence type="ECO:0000256" key="3">
    <source>
        <dbReference type="ARBA" id="ARBA00022692"/>
    </source>
</evidence>
<comment type="caution">
    <text evidence="16">The sequence shown here is derived from an EMBL/GenBank/DDBJ whole genome shotgun (WGS) entry which is preliminary data.</text>
</comment>
<feature type="region of interest" description="Disordered" evidence="13">
    <location>
        <begin position="926"/>
        <end position="982"/>
    </location>
</feature>
<dbReference type="PROSITE" id="PS50068">
    <property type="entry name" value="LDLRA_2"/>
    <property type="match status" value="5"/>
</dbReference>
<evidence type="ECO:0000256" key="1">
    <source>
        <dbReference type="ARBA" id="ARBA00004167"/>
    </source>
</evidence>
<evidence type="ECO:0000256" key="9">
    <source>
        <dbReference type="ARBA" id="ARBA00023157"/>
    </source>
</evidence>
<dbReference type="Proteomes" id="UP000279307">
    <property type="component" value="Chromosome 6"/>
</dbReference>
<feature type="compositionally biased region" description="Low complexity" evidence="13">
    <location>
        <begin position="568"/>
        <end position="583"/>
    </location>
</feature>
<evidence type="ECO:0000256" key="2">
    <source>
        <dbReference type="ARBA" id="ARBA00022670"/>
    </source>
</evidence>
<feature type="region of interest" description="Disordered" evidence="13">
    <location>
        <begin position="1483"/>
        <end position="1502"/>
    </location>
</feature>
<evidence type="ECO:0000313" key="17">
    <source>
        <dbReference type="Proteomes" id="UP000279307"/>
    </source>
</evidence>
<feature type="disulfide bond" evidence="12">
    <location>
        <begin position="2035"/>
        <end position="2050"/>
    </location>
</feature>
<feature type="disulfide bond" evidence="12">
    <location>
        <begin position="2130"/>
        <end position="2142"/>
    </location>
</feature>
<keyword evidence="11" id="KW-0325">Glycoprotein</keyword>
<feature type="compositionally biased region" description="Polar residues" evidence="13">
    <location>
        <begin position="1753"/>
        <end position="1764"/>
    </location>
</feature>
<feature type="region of interest" description="Disordered" evidence="13">
    <location>
        <begin position="1881"/>
        <end position="1919"/>
    </location>
</feature>
<feature type="domain" description="Peptidase S1" evidence="15">
    <location>
        <begin position="2300"/>
        <end position="2528"/>
    </location>
</feature>
<dbReference type="SUPFAM" id="SSF57196">
    <property type="entry name" value="EGF/Laminin"/>
    <property type="match status" value="1"/>
</dbReference>
<name>A0A3L8DNT6_OOCBI</name>
<dbReference type="EMBL" id="QOIP01000006">
    <property type="protein sequence ID" value="RLU22110.1"/>
    <property type="molecule type" value="Genomic_DNA"/>
</dbReference>
<dbReference type="PROSITE" id="PS01209">
    <property type="entry name" value="LDLRA_1"/>
    <property type="match status" value="3"/>
</dbReference>
<feature type="compositionally biased region" description="Basic and acidic residues" evidence="13">
    <location>
        <begin position="1138"/>
        <end position="1154"/>
    </location>
</feature>
<keyword evidence="5" id="KW-0378">Hydrolase</keyword>
<evidence type="ECO:0000256" key="8">
    <source>
        <dbReference type="ARBA" id="ARBA00023136"/>
    </source>
</evidence>
<feature type="compositionally biased region" description="Basic and acidic residues" evidence="13">
    <location>
        <begin position="969"/>
        <end position="982"/>
    </location>
</feature>
<feature type="compositionally biased region" description="Basic and acidic residues" evidence="13">
    <location>
        <begin position="1882"/>
        <end position="1893"/>
    </location>
</feature>
<feature type="compositionally biased region" description="Polar residues" evidence="13">
    <location>
        <begin position="526"/>
        <end position="538"/>
    </location>
</feature>
<keyword evidence="7 14" id="KW-1133">Transmembrane helix</keyword>